<gene>
    <name evidence="1" type="ORF">ATW55_12290</name>
</gene>
<evidence type="ECO:0000313" key="1">
    <source>
        <dbReference type="EMBL" id="KUO97194.1"/>
    </source>
</evidence>
<dbReference type="Gene3D" id="1.10.760.20">
    <property type="entry name" value="Protein of unknown function DUF3243"/>
    <property type="match status" value="1"/>
</dbReference>
<dbReference type="InterPro" id="IPR024702">
    <property type="entry name" value="Uncharacterised_YmfJ"/>
</dbReference>
<dbReference type="OrthoDB" id="2382009at2"/>
<evidence type="ECO:0000313" key="2">
    <source>
        <dbReference type="Proteomes" id="UP000053557"/>
    </source>
</evidence>
<organism evidence="1 2">
    <name type="scientific">Ferroacidibacillus organovorans</name>
    <dbReference type="NCBI Taxonomy" id="1765683"/>
    <lineage>
        <taxon>Bacteria</taxon>
        <taxon>Bacillati</taxon>
        <taxon>Bacillota</taxon>
        <taxon>Bacilli</taxon>
        <taxon>Bacillales</taxon>
        <taxon>Alicyclobacillaceae</taxon>
        <taxon>Ferroacidibacillus</taxon>
    </lineage>
</organism>
<sequence>MNPESYIDDFSKWKEWLGDRVNQAHAVGMSDQQLEEAAVRMGSYLAEKVDPANPQERLLAQMWNVSPKEDQRVLARTMINLVSKDQQTRH</sequence>
<name>A0A101XTB6_9BACL</name>
<dbReference type="InterPro" id="IPR038292">
    <property type="entry name" value="YmfJ/YflH_sf"/>
</dbReference>
<dbReference type="PIRSF" id="PIRSF004764">
    <property type="entry name" value="YmfJ"/>
    <property type="match status" value="1"/>
</dbReference>
<dbReference type="EMBL" id="LPVJ01000006">
    <property type="protein sequence ID" value="KUO97194.1"/>
    <property type="molecule type" value="Genomic_DNA"/>
</dbReference>
<evidence type="ECO:0008006" key="3">
    <source>
        <dbReference type="Google" id="ProtNLM"/>
    </source>
</evidence>
<comment type="caution">
    <text evidence="1">The sequence shown here is derived from an EMBL/GenBank/DDBJ whole genome shotgun (WGS) entry which is preliminary data.</text>
</comment>
<keyword evidence="2" id="KW-1185">Reference proteome</keyword>
<dbReference type="Proteomes" id="UP000053557">
    <property type="component" value="Unassembled WGS sequence"/>
</dbReference>
<dbReference type="AlphaFoldDB" id="A0A101XTB6"/>
<protein>
    <recommendedName>
        <fullName evidence="3">DUF3243 domain-containing protein</fullName>
    </recommendedName>
</protein>
<reference evidence="1 2" key="1">
    <citation type="submission" date="2015-12" db="EMBL/GenBank/DDBJ databases">
        <title>Draft genome sequence of Acidibacillus ferrooxidans ITV001, isolated from a chalcopyrite acid mine drainage site in Brazil.</title>
        <authorList>
            <person name="Dall'Agnol H."/>
            <person name="Nancucheo I."/>
            <person name="Johnson B."/>
            <person name="Oliveira R."/>
            <person name="Leite L."/>
            <person name="Pylro V."/>
            <person name="Nunes G.L."/>
            <person name="Tzotzos G."/>
            <person name="Fernandes G.R."/>
            <person name="Dutra J."/>
            <person name="Orellana S.C."/>
            <person name="Oliveira G."/>
        </authorList>
    </citation>
    <scope>NUCLEOTIDE SEQUENCE [LARGE SCALE GENOMIC DNA]</scope>
    <source>
        <strain evidence="2">ITV01</strain>
    </source>
</reference>
<proteinExistence type="predicted"/>
<accession>A0A101XTB6</accession>
<dbReference type="InterPro" id="IPR021637">
    <property type="entry name" value="DUF3243"/>
</dbReference>
<dbReference type="Pfam" id="PF11588">
    <property type="entry name" value="DUF3243"/>
    <property type="match status" value="1"/>
</dbReference>